<gene>
    <name evidence="3" type="ORF">N0V93_000169</name>
</gene>
<accession>A0A9W8Z1A3</accession>
<dbReference type="AlphaFoldDB" id="A0A9W8Z1A3"/>
<comment type="caution">
    <text evidence="3">The sequence shown here is derived from an EMBL/GenBank/DDBJ whole genome shotgun (WGS) entry which is preliminary data.</text>
</comment>
<evidence type="ECO:0000313" key="3">
    <source>
        <dbReference type="EMBL" id="KAJ4395953.1"/>
    </source>
</evidence>
<organism evidence="3 4">
    <name type="scientific">Gnomoniopsis smithogilvyi</name>
    <dbReference type="NCBI Taxonomy" id="1191159"/>
    <lineage>
        <taxon>Eukaryota</taxon>
        <taxon>Fungi</taxon>
        <taxon>Dikarya</taxon>
        <taxon>Ascomycota</taxon>
        <taxon>Pezizomycotina</taxon>
        <taxon>Sordariomycetes</taxon>
        <taxon>Sordariomycetidae</taxon>
        <taxon>Diaporthales</taxon>
        <taxon>Gnomoniaceae</taxon>
        <taxon>Gnomoniopsis</taxon>
    </lineage>
</organism>
<name>A0A9W8Z1A3_9PEZI</name>
<evidence type="ECO:0000313" key="4">
    <source>
        <dbReference type="Proteomes" id="UP001140453"/>
    </source>
</evidence>
<evidence type="ECO:0000256" key="2">
    <source>
        <dbReference type="SAM" id="SignalP"/>
    </source>
</evidence>
<keyword evidence="4" id="KW-1185">Reference proteome</keyword>
<dbReference type="PANTHER" id="PTHR36578:SF1">
    <property type="entry name" value="APPLE DOMAIN-CONTAINING PROTEIN"/>
    <property type="match status" value="1"/>
</dbReference>
<feature type="region of interest" description="Disordered" evidence="1">
    <location>
        <begin position="365"/>
        <end position="385"/>
    </location>
</feature>
<feature type="chain" id="PRO_5040834131" evidence="2">
    <location>
        <begin position="16"/>
        <end position="385"/>
    </location>
</feature>
<feature type="signal peptide" evidence="2">
    <location>
        <begin position="1"/>
        <end position="15"/>
    </location>
</feature>
<protein>
    <submittedName>
        <fullName evidence="3">Uncharacterized protein</fullName>
    </submittedName>
</protein>
<dbReference type="Proteomes" id="UP001140453">
    <property type="component" value="Unassembled WGS sequence"/>
</dbReference>
<evidence type="ECO:0000256" key="1">
    <source>
        <dbReference type="SAM" id="MobiDB-lite"/>
    </source>
</evidence>
<feature type="region of interest" description="Disordered" evidence="1">
    <location>
        <begin position="29"/>
        <end position="73"/>
    </location>
</feature>
<dbReference type="PANTHER" id="PTHR36578">
    <property type="entry name" value="CHROMOSOME 15, WHOLE GENOME SHOTGUN SEQUENCE"/>
    <property type="match status" value="1"/>
</dbReference>
<dbReference type="EMBL" id="JAPEVB010000001">
    <property type="protein sequence ID" value="KAJ4395953.1"/>
    <property type="molecule type" value="Genomic_DNA"/>
</dbReference>
<reference evidence="3" key="1">
    <citation type="submission" date="2022-10" db="EMBL/GenBank/DDBJ databases">
        <title>Tapping the CABI collections for fungal endophytes: first genome assemblies for Collariella, Neodidymelliopsis, Ascochyta clinopodiicola, Didymella pomorum, Didymosphaeria variabile, Neocosmospora piperis and Neocucurbitaria cava.</title>
        <authorList>
            <person name="Hill R."/>
        </authorList>
    </citation>
    <scope>NUCLEOTIDE SEQUENCE</scope>
    <source>
        <strain evidence="3">IMI 355082</strain>
    </source>
</reference>
<proteinExistence type="predicted"/>
<dbReference type="OrthoDB" id="271448at2759"/>
<keyword evidence="2" id="KW-0732">Signal</keyword>
<sequence length="385" mass="42809">MFPFFILILLGALAASRLLHEDFVYRQDSPKVSHSHNDSSQPRPALSAKPMPTHSGGEKKSEPSDCKLLDEGYGPLPDEDTPEAFRNFHVLWDISTTAVEPHGYTIALENADGSIDPGAGYLGMEFLVDYNTSRCAELCDDRPRCGSFNIYFERDPIYDPNWMLGCPEPASTNNIKCLNRGEMRVDFEVVIAGSNVYDKKAGMPHFDGYVGPRDVDNNAAFDVPLEPVGGYNTLLSRDLFEYDSTFKSYDASTCASICDQLTQRNSEAPVSDRGPFLDGAFAVCTMFVAFELRRDNNPVAMVCDSFSSVWSNHYQTLRGVDDLLVFKVSAFEREDYQYPPICAIEEHCKGDEYYPGGDCSGWGPGKCEQAPEDDDEIGHHGGREL</sequence>
<feature type="compositionally biased region" description="Basic and acidic residues" evidence="1">
    <location>
        <begin position="56"/>
        <end position="70"/>
    </location>
</feature>